<proteinExistence type="predicted"/>
<dbReference type="SMART" id="SM00671">
    <property type="entry name" value="SEL1"/>
    <property type="match status" value="3"/>
</dbReference>
<feature type="region of interest" description="Disordered" evidence="2">
    <location>
        <begin position="440"/>
        <end position="469"/>
    </location>
</feature>
<accession>K0TGG3</accession>
<evidence type="ECO:0000256" key="1">
    <source>
        <dbReference type="ARBA" id="ARBA00022737"/>
    </source>
</evidence>
<evidence type="ECO:0000256" key="2">
    <source>
        <dbReference type="SAM" id="MobiDB-lite"/>
    </source>
</evidence>
<protein>
    <submittedName>
        <fullName evidence="3">Uncharacterized protein</fullName>
    </submittedName>
</protein>
<name>K0TGG3_THAOC</name>
<feature type="compositionally biased region" description="Low complexity" evidence="2">
    <location>
        <begin position="41"/>
        <end position="54"/>
    </location>
</feature>
<dbReference type="Gene3D" id="1.25.40.10">
    <property type="entry name" value="Tetratricopeptide repeat domain"/>
    <property type="match status" value="1"/>
</dbReference>
<comment type="caution">
    <text evidence="3">The sequence shown here is derived from an EMBL/GenBank/DDBJ whole genome shotgun (WGS) entry which is preliminary data.</text>
</comment>
<feature type="compositionally biased region" description="Low complexity" evidence="2">
    <location>
        <begin position="66"/>
        <end position="76"/>
    </location>
</feature>
<dbReference type="EMBL" id="AGNL01002072">
    <property type="protein sequence ID" value="EJK76505.1"/>
    <property type="molecule type" value="Genomic_DNA"/>
</dbReference>
<dbReference type="InterPro" id="IPR011990">
    <property type="entry name" value="TPR-like_helical_dom_sf"/>
</dbReference>
<dbReference type="AlphaFoldDB" id="K0TGG3"/>
<dbReference type="InterPro" id="IPR006597">
    <property type="entry name" value="Sel1-like"/>
</dbReference>
<gene>
    <name evidence="3" type="ORF">THAOC_01731</name>
</gene>
<keyword evidence="4" id="KW-1185">Reference proteome</keyword>
<dbReference type="InterPro" id="IPR051726">
    <property type="entry name" value="Chitin_Synth_Reg"/>
</dbReference>
<feature type="non-terminal residue" evidence="3">
    <location>
        <position position="535"/>
    </location>
</feature>
<feature type="region of interest" description="Disordered" evidence="2">
    <location>
        <begin position="508"/>
        <end position="535"/>
    </location>
</feature>
<keyword evidence="1" id="KW-0677">Repeat</keyword>
<dbReference type="PANTHER" id="PTHR46430">
    <property type="entry name" value="PROTEIN SKT5-RELATED"/>
    <property type="match status" value="1"/>
</dbReference>
<dbReference type="Pfam" id="PF08238">
    <property type="entry name" value="Sel1"/>
    <property type="match status" value="3"/>
</dbReference>
<dbReference type="eggNOG" id="ENOG502SADV">
    <property type="taxonomic scope" value="Eukaryota"/>
</dbReference>
<evidence type="ECO:0000313" key="3">
    <source>
        <dbReference type="EMBL" id="EJK76505.1"/>
    </source>
</evidence>
<feature type="region of interest" description="Disordered" evidence="2">
    <location>
        <begin position="41"/>
        <end position="99"/>
    </location>
</feature>
<evidence type="ECO:0000313" key="4">
    <source>
        <dbReference type="Proteomes" id="UP000266841"/>
    </source>
</evidence>
<dbReference type="SUPFAM" id="SSF81901">
    <property type="entry name" value="HCP-like"/>
    <property type="match status" value="1"/>
</dbReference>
<sequence length="535" mass="58812">MANFPSDNSKEAASFSALCPPSFVVVVRRLRSALIVRQQVRQRSLRSVSTQTSSKRPRRRRDGGPAKKATATSAPPHLRPIRSQKAGANDPRTRSSGDRAFGYSTPFRVKRWLTPLCLRFENNRAAVAPAHSFLPNLTASLCFRKSQASLSLFSSPSPGNVHLRHELLRARCGRCRRNLRQLRQARGRHRQAQKAMLQARVKKKDPEAIFYLGQKYSFGSLELQKDRRKAVELFTEAAELGSIEALFNLGVAYYNGDGVQEDNAKGIEFWSKAAMQGHVVSRHSLGTYEGRKGNYDRALRHYLISAKMGCEESVEMIKMMFMDGIATKEHYAEALRGHQDAVEEMKSHDRDEAKRLGPVVAVAARREGAAAPGGVLQAFLGPVPDEQSRATVAPYQVSSCWVTLATSPIPSSQRAPRPPATAPAFIPCPLGTREAQLAVPRGPARTTPVPSPSGGTRDEGSRVQACGRRHPSRAIPRLLSSAAEGGAILRLLHAVHEDATARRRQKFVPTPHLGPPLKRVGRREGRQAVPPATLV</sequence>
<organism evidence="3 4">
    <name type="scientific">Thalassiosira oceanica</name>
    <name type="common">Marine diatom</name>
    <dbReference type="NCBI Taxonomy" id="159749"/>
    <lineage>
        <taxon>Eukaryota</taxon>
        <taxon>Sar</taxon>
        <taxon>Stramenopiles</taxon>
        <taxon>Ochrophyta</taxon>
        <taxon>Bacillariophyta</taxon>
        <taxon>Coscinodiscophyceae</taxon>
        <taxon>Thalassiosirophycidae</taxon>
        <taxon>Thalassiosirales</taxon>
        <taxon>Thalassiosiraceae</taxon>
        <taxon>Thalassiosira</taxon>
    </lineage>
</organism>
<reference evidence="3 4" key="1">
    <citation type="journal article" date="2012" name="Genome Biol.">
        <title>Genome and low-iron response of an oceanic diatom adapted to chronic iron limitation.</title>
        <authorList>
            <person name="Lommer M."/>
            <person name="Specht M."/>
            <person name="Roy A.S."/>
            <person name="Kraemer L."/>
            <person name="Andreson R."/>
            <person name="Gutowska M.A."/>
            <person name="Wolf J."/>
            <person name="Bergner S.V."/>
            <person name="Schilhabel M.B."/>
            <person name="Klostermeier U.C."/>
            <person name="Beiko R.G."/>
            <person name="Rosenstiel P."/>
            <person name="Hippler M."/>
            <person name="Laroche J."/>
        </authorList>
    </citation>
    <scope>NUCLEOTIDE SEQUENCE [LARGE SCALE GENOMIC DNA]</scope>
    <source>
        <strain evidence="3 4">CCMP1005</strain>
    </source>
</reference>
<dbReference type="Proteomes" id="UP000266841">
    <property type="component" value="Unassembled WGS sequence"/>
</dbReference>